<reference evidence="2 3" key="1">
    <citation type="submission" date="2018-07" db="EMBL/GenBank/DDBJ databases">
        <title>Genomic Encyclopedia of Type Strains, Phase III (KMG-III): the genomes of soil and plant-associated and newly described type strains.</title>
        <authorList>
            <person name="Whitman W."/>
        </authorList>
    </citation>
    <scope>NUCLEOTIDE SEQUENCE [LARGE SCALE GENOMIC DNA]</scope>
    <source>
        <strain evidence="2 3">CECT 7287</strain>
    </source>
</reference>
<dbReference type="RefSeq" id="WP_116062115.1">
    <property type="nucleotide sequence ID" value="NZ_QRDZ01000014.1"/>
</dbReference>
<evidence type="ECO:0000259" key="1">
    <source>
        <dbReference type="PROSITE" id="PS51832"/>
    </source>
</evidence>
<dbReference type="SUPFAM" id="SSF109604">
    <property type="entry name" value="HD-domain/PDEase-like"/>
    <property type="match status" value="1"/>
</dbReference>
<evidence type="ECO:0000313" key="3">
    <source>
        <dbReference type="Proteomes" id="UP000256977"/>
    </source>
</evidence>
<gene>
    <name evidence="2" type="ORF">DFP98_114165</name>
</gene>
<dbReference type="PROSITE" id="PS51832">
    <property type="entry name" value="HD_GYP"/>
    <property type="match status" value="1"/>
</dbReference>
<keyword evidence="3" id="KW-1185">Reference proteome</keyword>
<dbReference type="SMART" id="SM00471">
    <property type="entry name" value="HDc"/>
    <property type="match status" value="1"/>
</dbReference>
<dbReference type="Pfam" id="PF13487">
    <property type="entry name" value="HD_5"/>
    <property type="match status" value="1"/>
</dbReference>
<evidence type="ECO:0000313" key="2">
    <source>
        <dbReference type="EMBL" id="RED75804.1"/>
    </source>
</evidence>
<dbReference type="Gene3D" id="1.10.3210.10">
    <property type="entry name" value="Hypothetical protein af1432"/>
    <property type="match status" value="1"/>
</dbReference>
<dbReference type="InterPro" id="IPR037522">
    <property type="entry name" value="HD_GYP_dom"/>
</dbReference>
<dbReference type="PANTHER" id="PTHR43155">
    <property type="entry name" value="CYCLIC DI-GMP PHOSPHODIESTERASE PA4108-RELATED"/>
    <property type="match status" value="1"/>
</dbReference>
<dbReference type="AlphaFoldDB" id="A0A3D9JP63"/>
<comment type="caution">
    <text evidence="2">The sequence shown here is derived from an EMBL/GenBank/DDBJ whole genome shotgun (WGS) entry which is preliminary data.</text>
</comment>
<dbReference type="InterPro" id="IPR003607">
    <property type="entry name" value="HD/PDEase_dom"/>
</dbReference>
<sequence length="338" mass="37822">MEHLIGRKVLADVINKYGVTIIPAMTVLNEDSVKLLYNHRIDESTLALEPLPAQREASSQNRKLLKQTVTRSKELFESISDSGRIPLTNIRQEILPAVRDLSGNPDLFELFEIVKAKDDYTFEHNIGVGIIATLIGSWMNLSEEELSTLSLAATLHDIGKVKVPAAILNKPGKLTDEEFEIVKKHTVYGYELLKDAAGINPRVALVALQHHEREDGRGYPHGLEKSRIDPFSAIVAIADIFHAMSSKRPYREATPFHEIVAQMRQGKFGDLNPQIVSLFLDNLMKKLLGRQVVLTDGRAAEVVYLNPHNMEAPLVKAGEQFIDLSKIRNVQIREIALV</sequence>
<protein>
    <submittedName>
        <fullName evidence="2">HD-GYP domain-containing protein (C-di-GMP phosphodiesterase class II)</fullName>
    </submittedName>
</protein>
<proteinExistence type="predicted"/>
<dbReference type="PANTHER" id="PTHR43155:SF2">
    <property type="entry name" value="CYCLIC DI-GMP PHOSPHODIESTERASE PA4108"/>
    <property type="match status" value="1"/>
</dbReference>
<dbReference type="Proteomes" id="UP000256977">
    <property type="component" value="Unassembled WGS sequence"/>
</dbReference>
<accession>A0A3D9JP63</accession>
<dbReference type="CDD" id="cd00077">
    <property type="entry name" value="HDc"/>
    <property type="match status" value="1"/>
</dbReference>
<feature type="domain" description="HD-GYP" evidence="1">
    <location>
        <begin position="99"/>
        <end position="295"/>
    </location>
</feature>
<name>A0A3D9JP63_9BACL</name>
<dbReference type="OrthoDB" id="9759601at2"/>
<organism evidence="2 3">
    <name type="scientific">Cohnella phaseoli</name>
    <dbReference type="NCBI Taxonomy" id="456490"/>
    <lineage>
        <taxon>Bacteria</taxon>
        <taxon>Bacillati</taxon>
        <taxon>Bacillota</taxon>
        <taxon>Bacilli</taxon>
        <taxon>Bacillales</taxon>
        <taxon>Paenibacillaceae</taxon>
        <taxon>Cohnella</taxon>
    </lineage>
</organism>
<dbReference type="EMBL" id="QRDZ01000014">
    <property type="protein sequence ID" value="RED75804.1"/>
    <property type="molecule type" value="Genomic_DNA"/>
</dbReference>